<evidence type="ECO:0000313" key="5">
    <source>
        <dbReference type="EMBL" id="TQV89479.1"/>
    </source>
</evidence>
<feature type="region of interest" description="Disordered" evidence="3">
    <location>
        <begin position="716"/>
        <end position="805"/>
    </location>
</feature>
<keyword evidence="1 4" id="KW-0732">Signal</keyword>
<feature type="region of interest" description="Disordered" evidence="3">
    <location>
        <begin position="199"/>
        <end position="318"/>
    </location>
</feature>
<accession>A0A545UJ36</accession>
<evidence type="ECO:0000313" key="6">
    <source>
        <dbReference type="Proteomes" id="UP000315439"/>
    </source>
</evidence>
<dbReference type="Pfam" id="PF02412">
    <property type="entry name" value="TSP_3"/>
    <property type="match status" value="5"/>
</dbReference>
<dbReference type="EMBL" id="VIKS01000001">
    <property type="protein sequence ID" value="TQV89479.1"/>
    <property type="molecule type" value="Genomic_DNA"/>
</dbReference>
<comment type="caution">
    <text evidence="5">The sequence shown here is derived from an EMBL/GenBank/DDBJ whole genome shotgun (WGS) entry which is preliminary data.</text>
</comment>
<feature type="compositionally biased region" description="Acidic residues" evidence="3">
    <location>
        <begin position="290"/>
        <end position="302"/>
    </location>
</feature>
<dbReference type="Gene3D" id="4.10.1080.10">
    <property type="entry name" value="TSP type-3 repeat"/>
    <property type="match status" value="3"/>
</dbReference>
<feature type="compositionally biased region" description="Acidic residues" evidence="3">
    <location>
        <begin position="758"/>
        <end position="770"/>
    </location>
</feature>
<keyword evidence="2" id="KW-0106">Calcium</keyword>
<sequence>MNKQKGLFRPSVKSVLMSSLTASLIISAGSPSIADTLTINGGGFLKVNGQATLVGNIDAKANGELFPAENLGCIALENLSFEPGTIVHQNLDELYYQREVCDHYNQFEVSGDVNLSNATLSINLLAGATTRSGSDSTNYGTLLINNTGGNPIMGTFNGIREGGAVLVDNDYYMHVTYFGGDGNDVYIWRWDDDNDGIGNRTDQFDDDPSEWSDTDGDGVGDNADQMPDDPNASEDADGDGVDDASDAFPDNPLESVDSDGDGIGDNRDAFPNDSAEHSDSDGDGIGNNAETDDDDDGLEDGVDNCPLISNSDQLDTDGDGVGDSCDIDNDADGLIDISTLAQLYNIRFNLTGTAYNDGYFETATSCGDGVTVTTCNGYELINDLDFDENGDGELNDTYNQGQGWQPIGNSDNRFDSIFEGNNFHIKNMTINNTRLASHVGFFGYITSTKVQNVHFSGALTQVNTDASFVGGIAGQAGIVVDAVNVSFEGSISSGNYRNYIGGLFGNAGQSDIYDSYAIVTINGGGKYIGGIAGASSVAKVERNYAVVNITTDGDQVGGLIGKRTSNWIQNNYTQGTIASTGNDIGGLVGNSGSGIYDSHSSVEVSGNNAVGGLIGYTANAVRRSYSTGVITGTSNVGGLVGEFGGTTDADNYWDNEVSSIANSAAGTGYATSDLQTPTDNSGIYENWSTSNWDFGESDHYPVLIFSGIAQRDADGDGILDHYDPDDDNDGVDDVSDDLPYDDTEWQDTDGDGIGNIADTDDDNDGVDDTYDVYPTDATEQFDADNDGLGDNADPDADNDSLLDENDNCPINANLDQLDSDGDTHGDVCDIDNDADGLIDIETTEELNNVRNNLSGTSYSLGYREFNESCGDGDTITACNGYELINDIDFDENGDGLINDTYNQGEGWTPIGDNTDPFTTTFEGNNFRILNLTINNSSLSNYVGFFGYVSGATISNLHFRGELTSVTANARSVGGVIGYAVSGSVLTNLSFNGQVSTGEFENLGGLIGYAQNATISDSFSQVEVSGGSRFVAGLIGYLSQSNLSRSFTAGSVNTNGDYVGGLSSAYHKSTVRDSFSAASVAGNNYVGGIASFNVSSNVYNNYAYGAVSGNGNVAGLVPSNTAASFSDSVWDTEATGRNNGNVGTGYTSSELKNPVSNTDMYANWDPAVWNFGNSDQYPVLVIGGVVRRDSDGDSVFDADDVFPDDPTESSDSDNDGLGDNSDLDDDNDGIEDSDDLDPFVACLSNLTVTNQLATGVGSLQRQILEVCGNGTITFDADYVIDLTEPLVIPRDITIDGGVFSIQINAGGMLDEKNADLILRNVILNLKENTD</sequence>
<evidence type="ECO:0000256" key="2">
    <source>
        <dbReference type="ARBA" id="ARBA00022837"/>
    </source>
</evidence>
<evidence type="ECO:0000256" key="4">
    <source>
        <dbReference type="SAM" id="SignalP"/>
    </source>
</evidence>
<dbReference type="InterPro" id="IPR003367">
    <property type="entry name" value="Thrombospondin_3-like_rpt"/>
</dbReference>
<dbReference type="InterPro" id="IPR028974">
    <property type="entry name" value="TSP_type-3_rpt"/>
</dbReference>
<feature type="compositionally biased region" description="Acidic residues" evidence="3">
    <location>
        <begin position="204"/>
        <end position="218"/>
    </location>
</feature>
<dbReference type="Gene3D" id="2.160.20.110">
    <property type="match status" value="2"/>
</dbReference>
<dbReference type="PANTHER" id="PTHR10199:SF119">
    <property type="entry name" value="RE20510P"/>
    <property type="match status" value="1"/>
</dbReference>
<evidence type="ECO:0008006" key="7">
    <source>
        <dbReference type="Google" id="ProtNLM"/>
    </source>
</evidence>
<dbReference type="OrthoDB" id="5713099at2"/>
<proteinExistence type="predicted"/>
<feature type="compositionally biased region" description="Acidic residues" evidence="3">
    <location>
        <begin position="723"/>
        <end position="750"/>
    </location>
</feature>
<dbReference type="GO" id="GO:0005509">
    <property type="term" value="F:calcium ion binding"/>
    <property type="evidence" value="ECO:0007669"/>
    <property type="project" value="InterPro"/>
</dbReference>
<feature type="compositionally biased region" description="Acidic residues" evidence="3">
    <location>
        <begin position="231"/>
        <end position="245"/>
    </location>
</feature>
<dbReference type="GO" id="GO:0007155">
    <property type="term" value="P:cell adhesion"/>
    <property type="evidence" value="ECO:0007669"/>
    <property type="project" value="InterPro"/>
</dbReference>
<gene>
    <name evidence="5" type="ORF">FLL46_00945</name>
</gene>
<feature type="chain" id="PRO_5021746462" description="GLUG domain-containing protein" evidence="4">
    <location>
        <begin position="29"/>
        <end position="1329"/>
    </location>
</feature>
<dbReference type="PANTHER" id="PTHR10199">
    <property type="entry name" value="THROMBOSPONDIN"/>
    <property type="match status" value="1"/>
</dbReference>
<dbReference type="RefSeq" id="WP_142891543.1">
    <property type="nucleotide sequence ID" value="NZ_ML660160.1"/>
</dbReference>
<dbReference type="Proteomes" id="UP000315439">
    <property type="component" value="Unassembled WGS sequence"/>
</dbReference>
<evidence type="ECO:0000256" key="1">
    <source>
        <dbReference type="ARBA" id="ARBA00022729"/>
    </source>
</evidence>
<organism evidence="5 6">
    <name type="scientific">Aliikangiella coralliicola</name>
    <dbReference type="NCBI Taxonomy" id="2592383"/>
    <lineage>
        <taxon>Bacteria</taxon>
        <taxon>Pseudomonadati</taxon>
        <taxon>Pseudomonadota</taxon>
        <taxon>Gammaproteobacteria</taxon>
        <taxon>Oceanospirillales</taxon>
        <taxon>Pleioneaceae</taxon>
        <taxon>Aliikangiella</taxon>
    </lineage>
</organism>
<evidence type="ECO:0000256" key="3">
    <source>
        <dbReference type="SAM" id="MobiDB-lite"/>
    </source>
</evidence>
<protein>
    <recommendedName>
        <fullName evidence="7">GLUG domain-containing protein</fullName>
    </recommendedName>
</protein>
<name>A0A545UJ36_9GAMM</name>
<dbReference type="SUPFAM" id="SSF103647">
    <property type="entry name" value="TSP type-3 repeat"/>
    <property type="match status" value="4"/>
</dbReference>
<keyword evidence="6" id="KW-1185">Reference proteome</keyword>
<feature type="region of interest" description="Disordered" evidence="3">
    <location>
        <begin position="1193"/>
        <end position="1230"/>
    </location>
</feature>
<feature type="signal peptide" evidence="4">
    <location>
        <begin position="1"/>
        <end position="28"/>
    </location>
</feature>
<reference evidence="5 6" key="1">
    <citation type="submission" date="2019-07" db="EMBL/GenBank/DDBJ databases">
        <title>Draft genome for Aliikangiella sp. M105.</title>
        <authorList>
            <person name="Wang G."/>
        </authorList>
    </citation>
    <scope>NUCLEOTIDE SEQUENCE [LARGE SCALE GENOMIC DNA]</scope>
    <source>
        <strain evidence="5 6">M105</strain>
    </source>
</reference>
<feature type="compositionally biased region" description="Acidic residues" evidence="3">
    <location>
        <begin position="779"/>
        <end position="805"/>
    </location>
</feature>
<feature type="compositionally biased region" description="Basic and acidic residues" evidence="3">
    <location>
        <begin position="264"/>
        <end position="280"/>
    </location>
</feature>